<dbReference type="InterPro" id="IPR041685">
    <property type="entry name" value="AAA_GajA/Old/RecF-like"/>
</dbReference>
<proteinExistence type="predicted"/>
<feature type="domain" description="ATPase AAA-type core" evidence="2">
    <location>
        <begin position="215"/>
        <end position="293"/>
    </location>
</feature>
<organism evidence="3 4">
    <name type="scientific">Myxococcus stipitatus (strain DSM 14675 / JCM 12634 / Mx s8)</name>
    <dbReference type="NCBI Taxonomy" id="1278073"/>
    <lineage>
        <taxon>Bacteria</taxon>
        <taxon>Pseudomonadati</taxon>
        <taxon>Myxococcota</taxon>
        <taxon>Myxococcia</taxon>
        <taxon>Myxococcales</taxon>
        <taxon>Cystobacterineae</taxon>
        <taxon>Myxococcaceae</taxon>
        <taxon>Myxococcus</taxon>
    </lineage>
</organism>
<accession>L7UMR1</accession>
<dbReference type="InterPro" id="IPR014555">
    <property type="entry name" value="RecF-like"/>
</dbReference>
<dbReference type="AlphaFoldDB" id="L7UMR1"/>
<evidence type="ECO:0000259" key="1">
    <source>
        <dbReference type="Pfam" id="PF13175"/>
    </source>
</evidence>
<gene>
    <name evidence="3" type="ordered locus">MYSTI_08027</name>
</gene>
<dbReference type="PIRSF" id="PIRSF029347">
    <property type="entry name" value="RecF"/>
    <property type="match status" value="1"/>
</dbReference>
<feature type="domain" description="Endonuclease GajA/Old nuclease/RecF-like AAA" evidence="1">
    <location>
        <begin position="1"/>
        <end position="45"/>
    </location>
</feature>
<dbReference type="InterPro" id="IPR051396">
    <property type="entry name" value="Bact_Antivir_Def_Nuclease"/>
</dbReference>
<protein>
    <submittedName>
        <fullName evidence="3">ATPase-like protein</fullName>
    </submittedName>
</protein>
<dbReference type="Pfam" id="PF13175">
    <property type="entry name" value="AAA_15"/>
    <property type="match status" value="1"/>
</dbReference>
<dbReference type="GO" id="GO:0005524">
    <property type="term" value="F:ATP binding"/>
    <property type="evidence" value="ECO:0007669"/>
    <property type="project" value="InterPro"/>
</dbReference>
<reference evidence="3 4" key="1">
    <citation type="journal article" date="2013" name="Genome Announc.">
        <title>Complete genome sequence of Myxococcus stipitatus strain DSM 14675, a fruiting myxobacterium.</title>
        <authorList>
            <person name="Huntley S."/>
            <person name="Kneip S."/>
            <person name="Treuner-Lange A."/>
            <person name="Sogaard-Andersen L."/>
        </authorList>
    </citation>
    <scope>NUCLEOTIDE SEQUENCE [LARGE SCALE GENOMIC DNA]</scope>
    <source>
        <strain evidence="4">DSM 14675 / JCM 12634 / Mx s8</strain>
    </source>
</reference>
<sequence length="345" mass="37815">MLTSATVENFRGIERLHVEGLGRVNLIIGRNDSGKTALMEALEMLRLPEDAGMVLMSLQLLRHPDANVEDFDDFWLPVFRKMDAARGFHAEGANERGEQVELSMSKVSARPQAIPSGIDSLIGAKKSWALKWNFTRGTRGEHSIAFDGTKLEVPRLISASGSGWMGPSPRIGAADVQALSRMKQQGRGGTVVDLLRLINARVSGIELLAPTGERAAVFVDLEHDGLLPLSMMGEGAKRIFELAVSLASPERSVVCIDEVENGIHHSSMESIWGWIAEASRFRDAQIFATTHSEECVQAACRAFAARGDEGLRVIRLDKQKRETKAVVYDRNLVEAASRMGVEIRG</sequence>
<dbReference type="PANTHER" id="PTHR43581">
    <property type="entry name" value="ATP/GTP PHOSPHATASE"/>
    <property type="match status" value="1"/>
</dbReference>
<dbReference type="Proteomes" id="UP000011131">
    <property type="component" value="Chromosome"/>
</dbReference>
<dbReference type="Pfam" id="PF13304">
    <property type="entry name" value="AAA_21"/>
    <property type="match status" value="1"/>
</dbReference>
<dbReference type="Gene3D" id="3.40.50.300">
    <property type="entry name" value="P-loop containing nucleotide triphosphate hydrolases"/>
    <property type="match status" value="2"/>
</dbReference>
<dbReference type="KEGG" id="msd:MYSTI_08027"/>
<dbReference type="EMBL" id="CP004025">
    <property type="protein sequence ID" value="AGC49293.1"/>
    <property type="molecule type" value="Genomic_DNA"/>
</dbReference>
<dbReference type="OrthoDB" id="3322489at2"/>
<dbReference type="PATRIC" id="fig|1278073.3.peg.8170"/>
<evidence type="ECO:0000313" key="3">
    <source>
        <dbReference type="EMBL" id="AGC49293.1"/>
    </source>
</evidence>
<dbReference type="InterPro" id="IPR027417">
    <property type="entry name" value="P-loop_NTPase"/>
</dbReference>
<keyword evidence="4" id="KW-1185">Reference proteome</keyword>
<dbReference type="STRING" id="1278073.MYSTI_08027"/>
<dbReference type="eggNOG" id="COG1106">
    <property type="taxonomic scope" value="Bacteria"/>
</dbReference>
<evidence type="ECO:0000313" key="4">
    <source>
        <dbReference type="Proteomes" id="UP000011131"/>
    </source>
</evidence>
<dbReference type="PANTHER" id="PTHR43581:SF4">
    <property type="entry name" value="ATP_GTP PHOSPHATASE"/>
    <property type="match status" value="1"/>
</dbReference>
<dbReference type="GO" id="GO:0016887">
    <property type="term" value="F:ATP hydrolysis activity"/>
    <property type="evidence" value="ECO:0007669"/>
    <property type="project" value="InterPro"/>
</dbReference>
<dbReference type="SUPFAM" id="SSF52540">
    <property type="entry name" value="P-loop containing nucleoside triphosphate hydrolases"/>
    <property type="match status" value="1"/>
</dbReference>
<dbReference type="InterPro" id="IPR003959">
    <property type="entry name" value="ATPase_AAA_core"/>
</dbReference>
<dbReference type="HOGENOM" id="CLU_063816_1_0_7"/>
<name>L7UMR1_MYXSD</name>
<dbReference type="RefSeq" id="WP_015353546.1">
    <property type="nucleotide sequence ID" value="NC_020126.1"/>
</dbReference>
<evidence type="ECO:0000259" key="2">
    <source>
        <dbReference type="Pfam" id="PF13304"/>
    </source>
</evidence>